<proteinExistence type="inferred from homology"/>
<dbReference type="Gene3D" id="3.30.70.1660">
    <property type="match status" value="1"/>
</dbReference>
<evidence type="ECO:0000256" key="4">
    <source>
        <dbReference type="HAMAP-Rule" id="MF_00094"/>
    </source>
</evidence>
<dbReference type="InterPro" id="IPR000352">
    <property type="entry name" value="Pep_chain_release_fac_I"/>
</dbReference>
<dbReference type="EMBL" id="LBWP01000016">
    <property type="protein sequence ID" value="KKR10702.1"/>
    <property type="molecule type" value="Genomic_DNA"/>
</dbReference>
<dbReference type="GO" id="GO:0016149">
    <property type="term" value="F:translation release factor activity, codon specific"/>
    <property type="evidence" value="ECO:0007669"/>
    <property type="project" value="UniProtKB-UniRule"/>
</dbReference>
<dbReference type="SUPFAM" id="SSF75620">
    <property type="entry name" value="Release factor"/>
    <property type="match status" value="1"/>
</dbReference>
<dbReference type="AlphaFoldDB" id="A0A0G0RAJ6"/>
<feature type="domain" description="Peptide chain release factor" evidence="6">
    <location>
        <begin position="79"/>
        <end position="185"/>
    </location>
</feature>
<dbReference type="Pfam" id="PF03462">
    <property type="entry name" value="PCRF"/>
    <property type="match status" value="1"/>
</dbReference>
<keyword evidence="3 4" id="KW-0648">Protein biosynthesis</keyword>
<evidence type="ECO:0000313" key="7">
    <source>
        <dbReference type="EMBL" id="KKR10702.1"/>
    </source>
</evidence>
<dbReference type="PANTHER" id="PTHR43116">
    <property type="entry name" value="PEPTIDE CHAIN RELEASE FACTOR 2"/>
    <property type="match status" value="1"/>
</dbReference>
<dbReference type="HAMAP" id="MF_00094">
    <property type="entry name" value="Rel_fac_2"/>
    <property type="match status" value="1"/>
</dbReference>
<evidence type="ECO:0000256" key="3">
    <source>
        <dbReference type="ARBA" id="ARBA00022917"/>
    </source>
</evidence>
<evidence type="ECO:0000256" key="1">
    <source>
        <dbReference type="ARBA" id="ARBA00010835"/>
    </source>
</evidence>
<dbReference type="Gene3D" id="1.20.58.410">
    <property type="entry name" value="Release factor"/>
    <property type="match status" value="1"/>
</dbReference>
<name>A0A0G0RAJ6_9BACT</name>
<comment type="function">
    <text evidence="4">Peptide chain release factor 2 directs the termination of translation in response to the peptide chain termination codons UGA and UAA.</text>
</comment>
<comment type="similarity">
    <text evidence="1 4">Belongs to the prokaryotic/mitochondrial release factor family.</text>
</comment>
<dbReference type="NCBIfam" id="TIGR00020">
    <property type="entry name" value="prfB"/>
    <property type="match status" value="1"/>
</dbReference>
<dbReference type="STRING" id="1618550.UT39_C0016G0007"/>
<comment type="subcellular location">
    <subcellularLocation>
        <location evidence="4">Cytoplasm</location>
    </subcellularLocation>
</comment>
<evidence type="ECO:0000313" key="8">
    <source>
        <dbReference type="Proteomes" id="UP000034246"/>
    </source>
</evidence>
<evidence type="ECO:0000256" key="2">
    <source>
        <dbReference type="ARBA" id="ARBA00022481"/>
    </source>
</evidence>
<dbReference type="InterPro" id="IPR005139">
    <property type="entry name" value="PCRF"/>
</dbReference>
<comment type="PTM">
    <text evidence="4">Methylated by PrmC. Methylation increases the termination efficiency of RF2.</text>
</comment>
<keyword evidence="2 4" id="KW-0488">Methylation</keyword>
<organism evidence="7 8">
    <name type="scientific">Candidatus Woesebacteria bacterium GW2011_GWA1_39_21</name>
    <dbReference type="NCBI Taxonomy" id="1618550"/>
    <lineage>
        <taxon>Bacteria</taxon>
        <taxon>Candidatus Woeseibacteriota</taxon>
    </lineage>
</organism>
<reference evidence="7 8" key="1">
    <citation type="journal article" date="2015" name="Nature">
        <title>rRNA introns, odd ribosomes, and small enigmatic genomes across a large radiation of phyla.</title>
        <authorList>
            <person name="Brown C.T."/>
            <person name="Hug L.A."/>
            <person name="Thomas B.C."/>
            <person name="Sharon I."/>
            <person name="Castelle C.J."/>
            <person name="Singh A."/>
            <person name="Wilkins M.J."/>
            <person name="Williams K.H."/>
            <person name="Banfield J.F."/>
        </authorList>
    </citation>
    <scope>NUCLEOTIDE SEQUENCE [LARGE SCALE GENOMIC DNA]</scope>
</reference>
<dbReference type="Gene3D" id="3.30.160.20">
    <property type="match status" value="1"/>
</dbReference>
<comment type="caution">
    <text evidence="7">The sequence shown here is derived from an EMBL/GenBank/DDBJ whole genome shotgun (WGS) entry which is preliminary data.</text>
</comment>
<dbReference type="PANTHER" id="PTHR43116:SF3">
    <property type="entry name" value="CLASS I PEPTIDE CHAIN RELEASE FACTOR"/>
    <property type="match status" value="1"/>
</dbReference>
<dbReference type="SMART" id="SM00937">
    <property type="entry name" value="PCRF"/>
    <property type="match status" value="1"/>
</dbReference>
<keyword evidence="4" id="KW-0963">Cytoplasm</keyword>
<dbReference type="Proteomes" id="UP000034246">
    <property type="component" value="Unassembled WGS sequence"/>
</dbReference>
<gene>
    <name evidence="4" type="primary">prfB</name>
    <name evidence="7" type="ORF">UT39_C0016G0007</name>
</gene>
<accession>A0A0G0RAJ6</accession>
<dbReference type="PATRIC" id="fig|1618550.3.peg.891"/>
<dbReference type="GO" id="GO:0005737">
    <property type="term" value="C:cytoplasm"/>
    <property type="evidence" value="ECO:0007669"/>
    <property type="project" value="UniProtKB-SubCell"/>
</dbReference>
<feature type="modified residue" description="N5-methylglutamine" evidence="4">
    <location>
        <position position="244"/>
    </location>
</feature>
<dbReference type="InterPro" id="IPR045853">
    <property type="entry name" value="Pep_chain_release_fac_I_sf"/>
</dbReference>
<sequence length="367" mass="41982">MSGLKERVEKLNFEFLEVKDFLNLQAKLEQISVLEGKSTDPGLWNDQVNAKRVLQDLADLKVEVGEIEEVESELSTLGAFSDETSLEAFVPEIKKLESRVNKLKITSLFTGEFDSKNAIVSLHAGQGGTEAMDWTSMLFRMYTRHCERKSWKVETIDISEGEEAGIKSVTFKVTGKYAYGSLKGESGTHRLVRQSPFNADKLRQTSFSLVEVLPELEEVDLPDMKIDDQDLEWSFFRSSGKGGQNVQKVSTAVRLKHIPTAIVVSAQSERFQEQNRKYALEHLRALLWVRKREEEKNQRASLKGEYRPASWGNQIRSYVLHPYKMVKDLRTDFEVSNPDLVLDGDLDGFIEEELKYLMNNFSNVRKK</sequence>
<evidence type="ECO:0000256" key="5">
    <source>
        <dbReference type="NCBIfam" id="TIGR00020"/>
    </source>
</evidence>
<evidence type="ECO:0000259" key="6">
    <source>
        <dbReference type="SMART" id="SM00937"/>
    </source>
</evidence>
<dbReference type="InterPro" id="IPR004374">
    <property type="entry name" value="PrfB"/>
</dbReference>
<protein>
    <recommendedName>
        <fullName evidence="4 5">Peptide chain release factor 2</fullName>
        <shortName evidence="4">RF-2</shortName>
    </recommendedName>
</protein>
<dbReference type="Pfam" id="PF00472">
    <property type="entry name" value="RF-1"/>
    <property type="match status" value="1"/>
</dbReference>